<dbReference type="PANTHER" id="PTHR23310">
    <property type="entry name" value="ACYL-COA-BINDING PROTEIN, ACBP"/>
    <property type="match status" value="1"/>
</dbReference>
<dbReference type="AlphaFoldDB" id="A0A836LDH5"/>
<sequence length="397" mass="45398">MFTKVFRRRVEPEFKVVCDSDSIVYPVDFHDPDYPYEQAFQEADAYVRKLPMEGVVAVSDLLRLQFYSLFKQATEGDINTDVKPPNMLRDWEGYWKVYGWRKCRGMTRERARDMYIDLLDTQIRKHCTFVWGAPVCEDRWGAFYDGVKLIQNLPKGGYCLPESLRAQFYALYKQAHVGDLRDFQKTCVARKEKKYKWLRARPSKVGFDQMRYDKWAALKGVSCEEAKRMYCKEMFKNAVMCGYVWAPPGTEDHLEVIGDQTSSKMCKKRADAGKDAERIERAAHLTLEESVETTGLKLSVLERLAMHSFLKEEEKRQTADRKATEKAAELRRRGAAHSHTDPNKGILDASPRAEALTGAILTEEGSMETEDTDNDSRGVGSLSGGFVKGRGTALLTL</sequence>
<dbReference type="GO" id="GO:0006631">
    <property type="term" value="P:fatty acid metabolic process"/>
    <property type="evidence" value="ECO:0007669"/>
    <property type="project" value="TreeGrafter"/>
</dbReference>
<organism evidence="5 6">
    <name type="scientific">Porcisia hertigi</name>
    <dbReference type="NCBI Taxonomy" id="2761500"/>
    <lineage>
        <taxon>Eukaryota</taxon>
        <taxon>Discoba</taxon>
        <taxon>Euglenozoa</taxon>
        <taxon>Kinetoplastea</taxon>
        <taxon>Metakinetoplastina</taxon>
        <taxon>Trypanosomatida</taxon>
        <taxon>Trypanosomatidae</taxon>
        <taxon>Leishmaniinae</taxon>
        <taxon>Porcisia</taxon>
    </lineage>
</organism>
<protein>
    <recommendedName>
        <fullName evidence="4">ACB domain-containing protein</fullName>
    </recommendedName>
</protein>
<evidence type="ECO:0000313" key="6">
    <source>
        <dbReference type="Proteomes" id="UP000674318"/>
    </source>
</evidence>
<keyword evidence="2" id="KW-0446">Lipid-binding</keyword>
<dbReference type="Gene3D" id="1.20.80.10">
    <property type="match status" value="2"/>
</dbReference>
<dbReference type="EMBL" id="JAFJZO010000017">
    <property type="protein sequence ID" value="KAG5508191.1"/>
    <property type="molecule type" value="Genomic_DNA"/>
</dbReference>
<comment type="similarity">
    <text evidence="1">Belongs to the ACBP family.</text>
</comment>
<dbReference type="Proteomes" id="UP000674318">
    <property type="component" value="Chromosome 17"/>
</dbReference>
<keyword evidence="6" id="KW-1185">Reference proteome</keyword>
<dbReference type="InterPro" id="IPR000582">
    <property type="entry name" value="Acyl-CoA-binding_protein"/>
</dbReference>
<evidence type="ECO:0000259" key="4">
    <source>
        <dbReference type="PROSITE" id="PS51228"/>
    </source>
</evidence>
<dbReference type="SUPFAM" id="SSF47027">
    <property type="entry name" value="Acyl-CoA binding protein"/>
    <property type="match status" value="2"/>
</dbReference>
<dbReference type="Pfam" id="PF00887">
    <property type="entry name" value="ACBP"/>
    <property type="match status" value="2"/>
</dbReference>
<reference evidence="5 6" key="1">
    <citation type="submission" date="2021-02" db="EMBL/GenBank/DDBJ databases">
        <title>Porcisia hertigi Genome sequencing and assembly.</title>
        <authorList>
            <person name="Almutairi H."/>
            <person name="Gatherer D."/>
        </authorList>
    </citation>
    <scope>NUCLEOTIDE SEQUENCE [LARGE SCALE GENOMIC DNA]</scope>
    <source>
        <strain evidence="5 6">C119</strain>
    </source>
</reference>
<feature type="domain" description="ACB" evidence="4">
    <location>
        <begin position="139"/>
        <end position="243"/>
    </location>
</feature>
<dbReference type="GO" id="GO:0000062">
    <property type="term" value="F:fatty-acyl-CoA binding"/>
    <property type="evidence" value="ECO:0007669"/>
    <property type="project" value="InterPro"/>
</dbReference>
<dbReference type="PROSITE" id="PS51228">
    <property type="entry name" value="ACB_2"/>
    <property type="match status" value="2"/>
</dbReference>
<dbReference type="OrthoDB" id="346910at2759"/>
<accession>A0A836LDH5</accession>
<dbReference type="PRINTS" id="PR00689">
    <property type="entry name" value="ACOABINDINGP"/>
</dbReference>
<evidence type="ECO:0000313" key="5">
    <source>
        <dbReference type="EMBL" id="KAG5508191.1"/>
    </source>
</evidence>
<name>A0A836LDH5_9TRYP</name>
<dbReference type="InterPro" id="IPR035984">
    <property type="entry name" value="Acyl-CoA-binding_sf"/>
</dbReference>
<feature type="compositionally biased region" description="Basic and acidic residues" evidence="3">
    <location>
        <begin position="312"/>
        <end position="342"/>
    </location>
</feature>
<comment type="caution">
    <text evidence="5">The sequence shown here is derived from an EMBL/GenBank/DDBJ whole genome shotgun (WGS) entry which is preliminary data.</text>
</comment>
<proteinExistence type="inferred from homology"/>
<evidence type="ECO:0000256" key="1">
    <source>
        <dbReference type="ARBA" id="ARBA00005567"/>
    </source>
</evidence>
<dbReference type="GeneID" id="94291482"/>
<evidence type="ECO:0000256" key="3">
    <source>
        <dbReference type="SAM" id="MobiDB-lite"/>
    </source>
</evidence>
<evidence type="ECO:0000256" key="2">
    <source>
        <dbReference type="ARBA" id="ARBA00023121"/>
    </source>
</evidence>
<feature type="region of interest" description="Disordered" evidence="3">
    <location>
        <begin position="312"/>
        <end position="383"/>
    </location>
</feature>
<dbReference type="InterPro" id="IPR014352">
    <property type="entry name" value="FERM/acyl-CoA-bd_prot_sf"/>
</dbReference>
<feature type="domain" description="ACB" evidence="4">
    <location>
        <begin position="36"/>
        <end position="128"/>
    </location>
</feature>
<dbReference type="PANTHER" id="PTHR23310:SF62">
    <property type="entry name" value="ACYL-COA BINDING PROTEIN 1, ISOFORM A"/>
    <property type="match status" value="1"/>
</dbReference>
<dbReference type="KEGG" id="phet:94291482"/>
<dbReference type="RefSeq" id="XP_067758080.1">
    <property type="nucleotide sequence ID" value="XM_067901405.1"/>
</dbReference>
<gene>
    <name evidence="5" type="ORF">JKF63_05446</name>
</gene>